<keyword evidence="2" id="KW-0560">Oxidoreductase</keyword>
<dbReference type="InterPro" id="IPR020904">
    <property type="entry name" value="Sc_DH/Rdtase_CS"/>
</dbReference>
<dbReference type="PROSITE" id="PS00061">
    <property type="entry name" value="ADH_SHORT"/>
    <property type="match status" value="1"/>
</dbReference>
<dbReference type="Gene3D" id="3.40.50.720">
    <property type="entry name" value="NAD(P)-binding Rossmann-like Domain"/>
    <property type="match status" value="1"/>
</dbReference>
<sequence>MNNSQQLHVEATRNQRWSLKGTTALVTGGSRGIGHEIVEELASFEAKVFTCARTSKDLDECLHKWRSCGFEVNGISCDITSPTEREKLMESVGLHFNGKLNILVNCVGTTRVKEATEYTSEDYSTIMGTNFEASYCLSQLAYPLLKASGVGSVVFLSSVAAITTVPRTSMYAASKGAINQVAKNLACEWAKDNIRVNAVAPGPIRTSLQKSVMEDPVQKDIVGRIISRMPFPRSGEPSEVAPLIAFLCLPAASYITGQLICVDGGLTVNGFP</sequence>
<protein>
    <submittedName>
        <fullName evidence="3">Reductase</fullName>
    </submittedName>
</protein>
<reference evidence="3 4" key="1">
    <citation type="submission" date="2024-01" db="EMBL/GenBank/DDBJ databases">
        <title>The complete chloroplast genome sequence of Lithospermum erythrorhizon: insights into the phylogenetic relationship among Boraginaceae species and the maternal lineages of purple gromwells.</title>
        <authorList>
            <person name="Okada T."/>
            <person name="Watanabe K."/>
        </authorList>
    </citation>
    <scope>NUCLEOTIDE SEQUENCE [LARGE SCALE GENOMIC DNA]</scope>
</reference>
<dbReference type="InterPro" id="IPR045000">
    <property type="entry name" value="TR"/>
</dbReference>
<keyword evidence="1" id="KW-0521">NADP</keyword>
<evidence type="ECO:0000256" key="2">
    <source>
        <dbReference type="ARBA" id="ARBA00023002"/>
    </source>
</evidence>
<dbReference type="PRINTS" id="PR00081">
    <property type="entry name" value="GDHRDH"/>
</dbReference>
<organism evidence="3 4">
    <name type="scientific">Lithospermum erythrorhizon</name>
    <name type="common">Purple gromwell</name>
    <name type="synonym">Lithospermum officinale var. erythrorhizon</name>
    <dbReference type="NCBI Taxonomy" id="34254"/>
    <lineage>
        <taxon>Eukaryota</taxon>
        <taxon>Viridiplantae</taxon>
        <taxon>Streptophyta</taxon>
        <taxon>Embryophyta</taxon>
        <taxon>Tracheophyta</taxon>
        <taxon>Spermatophyta</taxon>
        <taxon>Magnoliopsida</taxon>
        <taxon>eudicotyledons</taxon>
        <taxon>Gunneridae</taxon>
        <taxon>Pentapetalae</taxon>
        <taxon>asterids</taxon>
        <taxon>lamiids</taxon>
        <taxon>Boraginales</taxon>
        <taxon>Boraginaceae</taxon>
        <taxon>Boraginoideae</taxon>
        <taxon>Lithospermeae</taxon>
        <taxon>Lithospermum</taxon>
    </lineage>
</organism>
<evidence type="ECO:0000313" key="3">
    <source>
        <dbReference type="EMBL" id="GAA0140966.1"/>
    </source>
</evidence>
<dbReference type="InterPro" id="IPR036291">
    <property type="entry name" value="NAD(P)-bd_dom_sf"/>
</dbReference>
<proteinExistence type="predicted"/>
<dbReference type="GO" id="GO:0016616">
    <property type="term" value="F:oxidoreductase activity, acting on the CH-OH group of donors, NAD or NADP as acceptor"/>
    <property type="evidence" value="ECO:0007669"/>
    <property type="project" value="UniProtKB-ARBA"/>
</dbReference>
<evidence type="ECO:0000256" key="1">
    <source>
        <dbReference type="ARBA" id="ARBA00022857"/>
    </source>
</evidence>
<dbReference type="PANTHER" id="PTHR42898:SF79">
    <property type="entry name" value="NAD(P)-BINDING ROSSMANN-FOLD PROTEIN"/>
    <property type="match status" value="1"/>
</dbReference>
<dbReference type="PANTHER" id="PTHR42898">
    <property type="entry name" value="TROPINONE REDUCTASE"/>
    <property type="match status" value="1"/>
</dbReference>
<dbReference type="InterPro" id="IPR002347">
    <property type="entry name" value="SDR_fam"/>
</dbReference>
<comment type="caution">
    <text evidence="3">The sequence shown here is derived from an EMBL/GenBank/DDBJ whole genome shotgun (WGS) entry which is preliminary data.</text>
</comment>
<accession>A0AAV3NQ68</accession>
<dbReference type="Proteomes" id="UP001454036">
    <property type="component" value="Unassembled WGS sequence"/>
</dbReference>
<keyword evidence="4" id="KW-1185">Reference proteome</keyword>
<dbReference type="Pfam" id="PF13561">
    <property type="entry name" value="adh_short_C2"/>
    <property type="match status" value="1"/>
</dbReference>
<dbReference type="SUPFAM" id="SSF51735">
    <property type="entry name" value="NAD(P)-binding Rossmann-fold domains"/>
    <property type="match status" value="1"/>
</dbReference>
<dbReference type="AlphaFoldDB" id="A0AAV3NQ68"/>
<name>A0AAV3NQ68_LITER</name>
<evidence type="ECO:0000313" key="4">
    <source>
        <dbReference type="Proteomes" id="UP001454036"/>
    </source>
</evidence>
<gene>
    <name evidence="3" type="ORF">LIER_02216</name>
</gene>
<dbReference type="PRINTS" id="PR00080">
    <property type="entry name" value="SDRFAMILY"/>
</dbReference>
<dbReference type="FunFam" id="3.40.50.720:FF:000084">
    <property type="entry name" value="Short-chain dehydrogenase reductase"/>
    <property type="match status" value="1"/>
</dbReference>
<dbReference type="EMBL" id="BAABME010000237">
    <property type="protein sequence ID" value="GAA0140966.1"/>
    <property type="molecule type" value="Genomic_DNA"/>
</dbReference>